<dbReference type="EMBL" id="CP012670">
    <property type="protein sequence ID" value="AUX26346.1"/>
    <property type="molecule type" value="Genomic_DNA"/>
</dbReference>
<gene>
    <name evidence="1" type="ORF">SOCEGT47_069070</name>
</gene>
<organism evidence="1 2">
    <name type="scientific">Sorangium cellulosum</name>
    <name type="common">Polyangium cellulosum</name>
    <dbReference type="NCBI Taxonomy" id="56"/>
    <lineage>
        <taxon>Bacteria</taxon>
        <taxon>Pseudomonadati</taxon>
        <taxon>Myxococcota</taxon>
        <taxon>Polyangia</taxon>
        <taxon>Polyangiales</taxon>
        <taxon>Polyangiaceae</taxon>
        <taxon>Sorangium</taxon>
    </lineage>
</organism>
<evidence type="ECO:0000313" key="2">
    <source>
        <dbReference type="Proteomes" id="UP000295781"/>
    </source>
</evidence>
<sequence length="204" mass="21344">MADHDRTALYLIARDAHRSLRPLQRLHDCGERLPPGRRPGAEDQALFEELTPEERCSLVKAHPSAAVAVLGAQAALQVAEDCADPSGTYLRIVALARLAAVLPEPMRAEAAQRALLAHEAAGKEADALGALCDAAPWMSAAQAARLVSASLFDASGTPSLAGVFQGWASLAQLAGAVRRAGGDEAVLAAAGEVTLAGRWLRTER</sequence>
<evidence type="ECO:0000313" key="1">
    <source>
        <dbReference type="EMBL" id="AUX26346.1"/>
    </source>
</evidence>
<dbReference type="Proteomes" id="UP000295781">
    <property type="component" value="Chromosome"/>
</dbReference>
<proteinExistence type="predicted"/>
<reference evidence="1 2" key="1">
    <citation type="submission" date="2015-09" db="EMBL/GenBank/DDBJ databases">
        <title>Sorangium comparison.</title>
        <authorList>
            <person name="Zaburannyi N."/>
            <person name="Bunk B."/>
            <person name="Overmann J."/>
            <person name="Mueller R."/>
        </authorList>
    </citation>
    <scope>NUCLEOTIDE SEQUENCE [LARGE SCALE GENOMIC DNA]</scope>
    <source>
        <strain evidence="1 2">So ceGT47</strain>
    </source>
</reference>
<dbReference type="OrthoDB" id="5486663at2"/>
<name>A0A4P2QAP3_SORCE</name>
<dbReference type="AlphaFoldDB" id="A0A4P2QAP3"/>
<protein>
    <submittedName>
        <fullName evidence="1">Uncharacterized protein</fullName>
    </submittedName>
</protein>
<accession>A0A4P2QAP3</accession>